<evidence type="ECO:0000256" key="5">
    <source>
        <dbReference type="ARBA" id="ARBA00022989"/>
    </source>
</evidence>
<comment type="caution">
    <text evidence="9">The sequence shown here is derived from an EMBL/GenBank/DDBJ whole genome shotgun (WGS) entry which is preliminary data.</text>
</comment>
<dbReference type="Pfam" id="PF00230">
    <property type="entry name" value="MIP"/>
    <property type="match status" value="1"/>
</dbReference>
<dbReference type="SUPFAM" id="SSF81338">
    <property type="entry name" value="Aquaporin-like"/>
    <property type="match status" value="1"/>
</dbReference>
<dbReference type="AlphaFoldDB" id="A0AAV5F5V9"/>
<evidence type="ECO:0000256" key="8">
    <source>
        <dbReference type="SAM" id="Phobius"/>
    </source>
</evidence>
<keyword evidence="5 8" id="KW-1133">Transmembrane helix</keyword>
<feature type="transmembrane region" description="Helical" evidence="8">
    <location>
        <begin position="144"/>
        <end position="163"/>
    </location>
</feature>
<feature type="transmembrane region" description="Helical" evidence="8">
    <location>
        <begin position="175"/>
        <end position="201"/>
    </location>
</feature>
<keyword evidence="2 7" id="KW-0813">Transport</keyword>
<evidence type="ECO:0000313" key="10">
    <source>
        <dbReference type="Proteomes" id="UP001054889"/>
    </source>
</evidence>
<dbReference type="GO" id="GO:0016020">
    <property type="term" value="C:membrane"/>
    <property type="evidence" value="ECO:0007669"/>
    <property type="project" value="UniProtKB-SubCell"/>
</dbReference>
<protein>
    <submittedName>
        <fullName evidence="9">Uncharacterized protein</fullName>
    </submittedName>
</protein>
<comment type="subcellular location">
    <subcellularLocation>
        <location evidence="1">Membrane</location>
        <topology evidence="1">Multi-pass membrane protein</topology>
    </subcellularLocation>
</comment>
<evidence type="ECO:0000313" key="9">
    <source>
        <dbReference type="EMBL" id="GJN30052.1"/>
    </source>
</evidence>
<dbReference type="InterPro" id="IPR023271">
    <property type="entry name" value="Aquaporin-like"/>
</dbReference>
<dbReference type="PROSITE" id="PS00221">
    <property type="entry name" value="MIP"/>
    <property type="match status" value="1"/>
</dbReference>
<evidence type="ECO:0000256" key="4">
    <source>
        <dbReference type="ARBA" id="ARBA00022737"/>
    </source>
</evidence>
<dbReference type="PANTHER" id="PTHR45665">
    <property type="entry name" value="AQUAPORIN-8"/>
    <property type="match status" value="1"/>
</dbReference>
<reference evidence="9" key="1">
    <citation type="journal article" date="2018" name="DNA Res.">
        <title>Multiple hybrid de novo genome assembly of finger millet, an orphan allotetraploid crop.</title>
        <authorList>
            <person name="Hatakeyama M."/>
            <person name="Aluri S."/>
            <person name="Balachadran M.T."/>
            <person name="Sivarajan S.R."/>
            <person name="Patrignani A."/>
            <person name="Gruter S."/>
            <person name="Poveda L."/>
            <person name="Shimizu-Inatsugi R."/>
            <person name="Baeten J."/>
            <person name="Francoijs K.J."/>
            <person name="Nataraja K.N."/>
            <person name="Reddy Y.A.N."/>
            <person name="Phadnis S."/>
            <person name="Ravikumar R.L."/>
            <person name="Schlapbach R."/>
            <person name="Sreeman S.M."/>
            <person name="Shimizu K.K."/>
        </authorList>
    </citation>
    <scope>NUCLEOTIDE SEQUENCE</scope>
</reference>
<dbReference type="PRINTS" id="PR00783">
    <property type="entry name" value="MINTRINSICP"/>
</dbReference>
<evidence type="ECO:0000256" key="6">
    <source>
        <dbReference type="ARBA" id="ARBA00023136"/>
    </source>
</evidence>
<comment type="similarity">
    <text evidence="7">Belongs to the MIP/aquaporin (TC 1.A.8) family.</text>
</comment>
<keyword evidence="3 7" id="KW-0812">Transmembrane</keyword>
<evidence type="ECO:0000256" key="2">
    <source>
        <dbReference type="ARBA" id="ARBA00022448"/>
    </source>
</evidence>
<dbReference type="GO" id="GO:0015250">
    <property type="term" value="F:water channel activity"/>
    <property type="evidence" value="ECO:0007669"/>
    <property type="project" value="TreeGrafter"/>
</dbReference>
<accession>A0AAV5F5V9</accession>
<keyword evidence="4" id="KW-0677">Repeat</keyword>
<proteinExistence type="inferred from homology"/>
<dbReference type="Gene3D" id="1.20.1080.10">
    <property type="entry name" value="Glycerol uptake facilitator protein"/>
    <property type="match status" value="1"/>
</dbReference>
<feature type="transmembrane region" description="Helical" evidence="8">
    <location>
        <begin position="221"/>
        <end position="241"/>
    </location>
</feature>
<evidence type="ECO:0000256" key="3">
    <source>
        <dbReference type="ARBA" id="ARBA00022692"/>
    </source>
</evidence>
<gene>
    <name evidence="9" type="primary">gb18327</name>
    <name evidence="9" type="ORF">PR202_gb18327</name>
</gene>
<organism evidence="9 10">
    <name type="scientific">Eleusine coracana subsp. coracana</name>
    <dbReference type="NCBI Taxonomy" id="191504"/>
    <lineage>
        <taxon>Eukaryota</taxon>
        <taxon>Viridiplantae</taxon>
        <taxon>Streptophyta</taxon>
        <taxon>Embryophyta</taxon>
        <taxon>Tracheophyta</taxon>
        <taxon>Spermatophyta</taxon>
        <taxon>Magnoliopsida</taxon>
        <taxon>Liliopsida</taxon>
        <taxon>Poales</taxon>
        <taxon>Poaceae</taxon>
        <taxon>PACMAD clade</taxon>
        <taxon>Chloridoideae</taxon>
        <taxon>Cynodonteae</taxon>
        <taxon>Eleusininae</taxon>
        <taxon>Eleusine</taxon>
    </lineage>
</organism>
<name>A0AAV5F5V9_ELECO</name>
<dbReference type="InterPro" id="IPR022357">
    <property type="entry name" value="MIP_CS"/>
</dbReference>
<sequence length="257" mass="26392">MGSSRKPGGRRFNVGRLSTATDRGTLRDALAEFLATAIFVFAAEGSTLSLLLLHHAHGNDNAAVALAHALALAGAVASTVNISGGHVNPAITFGALLAGDVCLVRSAVYWTAQLLGAVAASLLLRITTGGVHLPEHALAAGVEGWHAVAMEAAMAFALMYAYYATAIDPRRTRGGAGPAIAMGLLAGANVLACGPFDGAVMNPARAFGPAVVGSRRWLNQWVFWAGPFVGAGLAGLVYEHLVVTPPGHIQKPPPTFT</sequence>
<keyword evidence="6 8" id="KW-0472">Membrane</keyword>
<reference evidence="9" key="2">
    <citation type="submission" date="2021-12" db="EMBL/GenBank/DDBJ databases">
        <title>Resequencing data analysis of finger millet.</title>
        <authorList>
            <person name="Hatakeyama M."/>
            <person name="Aluri S."/>
            <person name="Balachadran M.T."/>
            <person name="Sivarajan S.R."/>
            <person name="Poveda L."/>
            <person name="Shimizu-Inatsugi R."/>
            <person name="Schlapbach R."/>
            <person name="Sreeman S.M."/>
            <person name="Shimizu K.K."/>
        </authorList>
    </citation>
    <scope>NUCLEOTIDE SEQUENCE</scope>
</reference>
<dbReference type="Proteomes" id="UP001054889">
    <property type="component" value="Unassembled WGS sequence"/>
</dbReference>
<evidence type="ECO:0000256" key="7">
    <source>
        <dbReference type="RuleBase" id="RU000477"/>
    </source>
</evidence>
<dbReference type="EMBL" id="BQKI01000082">
    <property type="protein sequence ID" value="GJN30052.1"/>
    <property type="molecule type" value="Genomic_DNA"/>
</dbReference>
<keyword evidence="10" id="KW-1185">Reference proteome</keyword>
<feature type="transmembrane region" description="Helical" evidence="8">
    <location>
        <begin position="33"/>
        <end position="56"/>
    </location>
</feature>
<dbReference type="InterPro" id="IPR000425">
    <property type="entry name" value="MIP"/>
</dbReference>
<feature type="transmembrane region" description="Helical" evidence="8">
    <location>
        <begin position="62"/>
        <end position="82"/>
    </location>
</feature>
<dbReference type="InterPro" id="IPR034294">
    <property type="entry name" value="Aquaporin_transptr"/>
</dbReference>
<dbReference type="PANTHER" id="PTHR45665:SF18">
    <property type="entry name" value="AQUAPORIN TIP3.1"/>
    <property type="match status" value="1"/>
</dbReference>
<evidence type="ECO:0000256" key="1">
    <source>
        <dbReference type="ARBA" id="ARBA00004141"/>
    </source>
</evidence>
<feature type="transmembrane region" description="Helical" evidence="8">
    <location>
        <begin position="103"/>
        <end position="124"/>
    </location>
</feature>